<dbReference type="GO" id="GO:0005829">
    <property type="term" value="C:cytosol"/>
    <property type="evidence" value="ECO:0007669"/>
    <property type="project" value="UniProtKB-ARBA"/>
</dbReference>
<dbReference type="InterPro" id="IPR050523">
    <property type="entry name" value="AKR_Detox_Biosynth"/>
</dbReference>
<gene>
    <name evidence="3" type="ordered locus">Zymop_1115</name>
</gene>
<accession>F8ETI6</accession>
<organism evidence="3 4">
    <name type="scientific">Zymomonas mobilis subsp. pomaceae (strain ATCC 29192 / DSM 22645 / JCM 10191 / CCUG 17912 / NBRC 13757 / NCIMB 11200 / NRRL B-4491 / Barker I)</name>
    <dbReference type="NCBI Taxonomy" id="579138"/>
    <lineage>
        <taxon>Bacteria</taxon>
        <taxon>Pseudomonadati</taxon>
        <taxon>Pseudomonadota</taxon>
        <taxon>Alphaproteobacteria</taxon>
        <taxon>Sphingomonadales</taxon>
        <taxon>Zymomonadaceae</taxon>
        <taxon>Zymomonas</taxon>
    </lineage>
</organism>
<dbReference type="CDD" id="cd19081">
    <property type="entry name" value="AKR_AKR9C1"/>
    <property type="match status" value="1"/>
</dbReference>
<feature type="domain" description="NADP-dependent oxidoreductase" evidence="2">
    <location>
        <begin position="16"/>
        <end position="315"/>
    </location>
</feature>
<dbReference type="EMBL" id="CP002865">
    <property type="protein sequence ID" value="AEI38011.1"/>
    <property type="molecule type" value="Genomic_DNA"/>
</dbReference>
<dbReference type="HOGENOM" id="CLU_023205_2_0_5"/>
<proteinExistence type="predicted"/>
<dbReference type="InterPro" id="IPR023210">
    <property type="entry name" value="NADP_OxRdtase_dom"/>
</dbReference>
<dbReference type="Gene3D" id="3.20.20.100">
    <property type="entry name" value="NADP-dependent oxidoreductase domain"/>
    <property type="match status" value="1"/>
</dbReference>
<dbReference type="PANTHER" id="PTHR43364">
    <property type="entry name" value="NADH-SPECIFIC METHYLGLYOXAL REDUCTASE-RELATED"/>
    <property type="match status" value="1"/>
</dbReference>
<name>F8ETI6_ZYMMT</name>
<dbReference type="SUPFAM" id="SSF51430">
    <property type="entry name" value="NAD(P)-linked oxidoreductase"/>
    <property type="match status" value="1"/>
</dbReference>
<dbReference type="FunFam" id="3.20.20.100:FF:000004">
    <property type="entry name" value="Oxidoreductase, aldo/keto reductase"/>
    <property type="match status" value="1"/>
</dbReference>
<dbReference type="PATRIC" id="fig|579138.3.peg.1182"/>
<evidence type="ECO:0000313" key="4">
    <source>
        <dbReference type="Proteomes" id="UP000000491"/>
    </source>
</evidence>
<dbReference type="Pfam" id="PF00248">
    <property type="entry name" value="Aldo_ket_red"/>
    <property type="match status" value="1"/>
</dbReference>
<dbReference type="AlphaFoldDB" id="F8ETI6"/>
<evidence type="ECO:0000313" key="3">
    <source>
        <dbReference type="EMBL" id="AEI38011.1"/>
    </source>
</evidence>
<dbReference type="GO" id="GO:0016491">
    <property type="term" value="F:oxidoreductase activity"/>
    <property type="evidence" value="ECO:0007669"/>
    <property type="project" value="UniProtKB-KW"/>
</dbReference>
<dbReference type="KEGG" id="zmp:Zymop_1115"/>
<dbReference type="STRING" id="579138.Zymop_1115"/>
<evidence type="ECO:0000256" key="1">
    <source>
        <dbReference type="ARBA" id="ARBA00023002"/>
    </source>
</evidence>
<dbReference type="eggNOG" id="COG0667">
    <property type="taxonomic scope" value="Bacteria"/>
</dbReference>
<evidence type="ECO:0000259" key="2">
    <source>
        <dbReference type="Pfam" id="PF00248"/>
    </source>
</evidence>
<reference evidence="3 4" key="1">
    <citation type="journal article" date="2011" name="J. Bacteriol.">
        <title>Genome sequence of the ethanol-producing Zymomonas mobilis subsp. pomaceae lectotype strain ATCC 29192.</title>
        <authorList>
            <person name="Kouvelis V.N."/>
            <person name="Davenport K.W."/>
            <person name="Brettin T.S."/>
            <person name="Bruce D."/>
            <person name="Detter C."/>
            <person name="Han C.S."/>
            <person name="Nolan M."/>
            <person name="Tapia R."/>
            <person name="Damoulaki A."/>
            <person name="Kyrpides N.C."/>
            <person name="Typas M.A."/>
            <person name="Pappas K.M."/>
        </authorList>
    </citation>
    <scope>NUCLEOTIDE SEQUENCE [LARGE SCALE GENOMIC DNA]</scope>
    <source>
        <strain evidence="4">ATCC 29192 / DSM 22645 / JCM 10191 / CCUG 17912 / NBRC 13757 / NCIMB 11200 / NRRL B-4491 / Barker I</strain>
    </source>
</reference>
<dbReference type="PANTHER" id="PTHR43364:SF6">
    <property type="entry name" value="OXIDOREDUCTASE-RELATED"/>
    <property type="match status" value="1"/>
</dbReference>
<keyword evidence="1" id="KW-0560">Oxidoreductase</keyword>
<dbReference type="InterPro" id="IPR036812">
    <property type="entry name" value="NAD(P)_OxRdtase_dom_sf"/>
</dbReference>
<dbReference type="Proteomes" id="UP000000491">
    <property type="component" value="Chromosome"/>
</dbReference>
<dbReference type="RefSeq" id="WP_013934406.1">
    <property type="nucleotide sequence ID" value="NC_015709.1"/>
</dbReference>
<sequence>MEQRLLGKTGFKIAPVVLGGNVFGWTIDEKRSFEILDAWVDAGFNAVDTADIYSAWVNGNKGGESETIIGHWLQTRPDKRDKILIFTKGGGDFGDNKRKGLAAGYIRLAVEASLKRLNIEAIDLYQSHFPDESVSDEETLGAYKDLMKEGKIKAIGASNFNAEQLAHALKISEEKGLPAYQTLQPEYNLYDRDSYDGALRELCIKKGLGVITYFSLASGFLSGKYHSKADLDKSPRGKGIEKYLTERGMHIIAALEKTAQKHNAKPAEVALAWLIARDGVTAPIASATNLQQLQSLQKAATLKLNASDIMLLDKASAPAREEATTMA</sequence>
<protein>
    <submittedName>
        <fullName evidence="3">Aldo/keto reductase</fullName>
    </submittedName>
</protein>